<reference evidence="3 4" key="1">
    <citation type="submission" date="2019-09" db="EMBL/GenBank/DDBJ databases">
        <authorList>
            <person name="Kevbrin V."/>
            <person name="Grouzdev D.S."/>
        </authorList>
    </citation>
    <scope>NUCLEOTIDE SEQUENCE [LARGE SCALE GENOMIC DNA]</scope>
    <source>
        <strain evidence="3 4">G-192</strain>
    </source>
</reference>
<name>A0A5M6ZG32_9PROT</name>
<feature type="transmembrane region" description="Helical" evidence="1">
    <location>
        <begin position="20"/>
        <end position="42"/>
    </location>
</feature>
<accession>A0A5M6ZG32</accession>
<gene>
    <name evidence="3" type="ORF">F1654_07850</name>
</gene>
<dbReference type="RefSeq" id="WP_150022974.1">
    <property type="nucleotide sequence ID" value="NZ_VWOJ01000002.1"/>
</dbReference>
<evidence type="ECO:0000259" key="2">
    <source>
        <dbReference type="Pfam" id="PF09834"/>
    </source>
</evidence>
<proteinExistence type="predicted"/>
<dbReference type="Proteomes" id="UP000325122">
    <property type="component" value="Unassembled WGS sequence"/>
</dbReference>
<organism evidence="3 4">
    <name type="scientific">Alkalicaulis satelles</name>
    <dbReference type="NCBI Taxonomy" id="2609175"/>
    <lineage>
        <taxon>Bacteria</taxon>
        <taxon>Pseudomonadati</taxon>
        <taxon>Pseudomonadota</taxon>
        <taxon>Alphaproteobacteria</taxon>
        <taxon>Maricaulales</taxon>
        <taxon>Maricaulaceae</taxon>
        <taxon>Alkalicaulis</taxon>
    </lineage>
</organism>
<keyword evidence="1" id="KW-0812">Transmembrane</keyword>
<evidence type="ECO:0000313" key="3">
    <source>
        <dbReference type="EMBL" id="KAA5803706.1"/>
    </source>
</evidence>
<dbReference type="InterPro" id="IPR018638">
    <property type="entry name" value="DUF2061_membrane"/>
</dbReference>
<keyword evidence="4" id="KW-1185">Reference proteome</keyword>
<evidence type="ECO:0000313" key="4">
    <source>
        <dbReference type="Proteomes" id="UP000325122"/>
    </source>
</evidence>
<keyword evidence="1" id="KW-1133">Transmembrane helix</keyword>
<feature type="domain" description="DUF2061" evidence="2">
    <location>
        <begin position="21"/>
        <end position="72"/>
    </location>
</feature>
<protein>
    <submittedName>
        <fullName evidence="3">DUF2061 domain-containing protein</fullName>
    </submittedName>
</protein>
<evidence type="ECO:0000256" key="1">
    <source>
        <dbReference type="SAM" id="Phobius"/>
    </source>
</evidence>
<dbReference type="EMBL" id="VWOJ01000002">
    <property type="protein sequence ID" value="KAA5803706.1"/>
    <property type="molecule type" value="Genomic_DNA"/>
</dbReference>
<sequence>MTALARILFHPPARLAPPRAVLKTLTYGLTHMVVAMAVVFALTGDWRAALAVGLIEPAAQTLAYVLHERAWARAERQRAASPASPSHQGPV</sequence>
<keyword evidence="1" id="KW-0472">Membrane</keyword>
<dbReference type="Pfam" id="PF09834">
    <property type="entry name" value="DUF2061"/>
    <property type="match status" value="1"/>
</dbReference>
<comment type="caution">
    <text evidence="3">The sequence shown here is derived from an EMBL/GenBank/DDBJ whole genome shotgun (WGS) entry which is preliminary data.</text>
</comment>
<dbReference type="AlphaFoldDB" id="A0A5M6ZG32"/>